<accession>A0A645AEH5</accession>
<organism evidence="2">
    <name type="scientific">bioreactor metagenome</name>
    <dbReference type="NCBI Taxonomy" id="1076179"/>
    <lineage>
        <taxon>unclassified sequences</taxon>
        <taxon>metagenomes</taxon>
        <taxon>ecological metagenomes</taxon>
    </lineage>
</organism>
<comment type="caution">
    <text evidence="2">The sequence shown here is derived from an EMBL/GenBank/DDBJ whole genome shotgun (WGS) entry which is preliminary data.</text>
</comment>
<sequence>MATHLYGLQSACKHCKLGDRKMFWACCTPERECLWVTEDVTFARTRCIEQNSVVRFRLMKRPPGCIMRCYGDALLHIFFQMLRYDQLQASASVCRSVVGHQRSTFLEKGSEYQCLAPRGCTHVQDPLVALDSQCCSSYDRRLIKVVGFDQILAEGYRLLLNEEGLFEGFPPFLVYLRVVGIKKHRSLYLILAFCHGVTVPTFGSLVNLLGICYAQPWHILLLS</sequence>
<keyword evidence="1" id="KW-1133">Transmembrane helix</keyword>
<dbReference type="AlphaFoldDB" id="A0A645AEH5"/>
<protein>
    <submittedName>
        <fullName evidence="2">Uncharacterized protein</fullName>
    </submittedName>
</protein>
<feature type="transmembrane region" description="Helical" evidence="1">
    <location>
        <begin position="187"/>
        <end position="216"/>
    </location>
</feature>
<gene>
    <name evidence="2" type="ORF">SDC9_98104</name>
</gene>
<keyword evidence="1" id="KW-0472">Membrane</keyword>
<evidence type="ECO:0000313" key="2">
    <source>
        <dbReference type="EMBL" id="MPM51356.1"/>
    </source>
</evidence>
<evidence type="ECO:0000256" key="1">
    <source>
        <dbReference type="SAM" id="Phobius"/>
    </source>
</evidence>
<dbReference type="EMBL" id="VSSQ01013378">
    <property type="protein sequence ID" value="MPM51356.1"/>
    <property type="molecule type" value="Genomic_DNA"/>
</dbReference>
<proteinExistence type="predicted"/>
<reference evidence="2" key="1">
    <citation type="submission" date="2019-08" db="EMBL/GenBank/DDBJ databases">
        <authorList>
            <person name="Kucharzyk K."/>
            <person name="Murdoch R.W."/>
            <person name="Higgins S."/>
            <person name="Loffler F."/>
        </authorList>
    </citation>
    <scope>NUCLEOTIDE SEQUENCE</scope>
</reference>
<keyword evidence="1" id="KW-0812">Transmembrane</keyword>
<name>A0A645AEH5_9ZZZZ</name>